<dbReference type="InterPro" id="IPR008965">
    <property type="entry name" value="CBM2/CBM3_carb-bd_dom_sf"/>
</dbReference>
<dbReference type="Pfam" id="PF02018">
    <property type="entry name" value="CBM_4_9"/>
    <property type="match status" value="1"/>
</dbReference>
<keyword evidence="1" id="KW-0677">Repeat</keyword>
<evidence type="ECO:0000256" key="5">
    <source>
        <dbReference type="ARBA" id="ARBA00023326"/>
    </source>
</evidence>
<evidence type="ECO:0000256" key="8">
    <source>
        <dbReference type="SAM" id="SignalP"/>
    </source>
</evidence>
<dbReference type="RefSeq" id="WP_203728865.1">
    <property type="nucleotide sequence ID" value="NZ_BAAATX010000010.1"/>
</dbReference>
<dbReference type="InterPro" id="IPR003305">
    <property type="entry name" value="CenC_carb-bd"/>
</dbReference>
<evidence type="ECO:0000256" key="1">
    <source>
        <dbReference type="ARBA" id="ARBA00022737"/>
    </source>
</evidence>
<feature type="compositionally biased region" description="Polar residues" evidence="7">
    <location>
        <begin position="556"/>
        <end position="568"/>
    </location>
</feature>
<keyword evidence="12" id="KW-1185">Reference proteome</keyword>
<dbReference type="InterPro" id="IPR017853">
    <property type="entry name" value="GH"/>
</dbReference>
<sequence length="675" mass="71430">MRALARLSVATTLIAVSAAAIAVATHADAADAPAPITVISKDFEDNTVSGFTGRNAEVLAASTAQAHGGTHSLSVTGRTATWNGPALNVLSTFVKGTSYTISVWVRMADTSDSARLSIERQTGGVASYETVVGNTAVTSGGWVNLSGRYTLSTDVDVLKFYVETASTTGSLFIDDVAVSYVPAVPIQTDIPNVKSVVTEFPVGAAITGAEILGEHGQLLSKHFNSVTPGNALKWDATEPTENTFNYTQADPLIAYATANGLAIRGHTLVWHNQTPSWVFLRADGTAMTGTADDKTLLLARLTNHIRNVAGHYGTSIGTWDVVNEVIDESQSDGMRRSSWFTITGLDYIRTAFKVAREVLPSAKLCINDYNTNVAAKRDALYNLVSTLKGEGIPIDCVGHQMHINVSWPTTADTEAMIQKFVPLGVTQQITEMDVSIYTSSSETFPTPPADRLLSQAYKYRDMFALFRKYASAISSVTLWGLADDNTWLDTYPVSRKDAPLLFDTTLQAKSAYWGVVDPTKIGTTTTTAPTTAPTTVPTTATTTSPTVAPTSSGTGNPTDYPSPSQSSGANSCAVTYKVTGSWQGGFQGDVKITNTGTAAYSSWRVNWQFAAGQTITQLWNGSVTQNGNAVAVFNAAWNGVVPAGGSASFGFLGSWTGSNPAPTGFSVNGNVCTVA</sequence>
<dbReference type="EMBL" id="BOML01000036">
    <property type="protein sequence ID" value="GIE03140.1"/>
    <property type="molecule type" value="Genomic_DNA"/>
</dbReference>
<dbReference type="PRINTS" id="PR00134">
    <property type="entry name" value="GLHYDRLASE10"/>
</dbReference>
<evidence type="ECO:0000259" key="10">
    <source>
        <dbReference type="PROSITE" id="PS51760"/>
    </source>
</evidence>
<dbReference type="PANTHER" id="PTHR31490:SF90">
    <property type="entry name" value="ENDO-1,4-BETA-XYLANASE A"/>
    <property type="match status" value="1"/>
</dbReference>
<evidence type="ECO:0000256" key="2">
    <source>
        <dbReference type="ARBA" id="ARBA00022801"/>
    </source>
</evidence>
<feature type="compositionally biased region" description="Low complexity" evidence="7">
    <location>
        <begin position="523"/>
        <end position="555"/>
    </location>
</feature>
<accession>A0ABQ3YZY0</accession>
<protein>
    <recommendedName>
        <fullName evidence="6">Beta-xylanase</fullName>
        <ecNumber evidence="6">3.2.1.8</ecNumber>
    </recommendedName>
</protein>
<keyword evidence="4 6" id="KW-0326">Glycosidase</keyword>
<dbReference type="Pfam" id="PF00553">
    <property type="entry name" value="CBM_2"/>
    <property type="match status" value="1"/>
</dbReference>
<dbReference type="SUPFAM" id="SSF49384">
    <property type="entry name" value="Carbohydrate-binding domain"/>
    <property type="match status" value="1"/>
</dbReference>
<keyword evidence="8" id="KW-0732">Signal</keyword>
<evidence type="ECO:0000313" key="11">
    <source>
        <dbReference type="EMBL" id="GIE03140.1"/>
    </source>
</evidence>
<keyword evidence="2 6" id="KW-0378">Hydrolase</keyword>
<gene>
    <name evidence="11" type="ORF">Adu01nite_44900</name>
</gene>
<keyword evidence="5 6" id="KW-0624">Polysaccharide degradation</keyword>
<feature type="domain" description="CBM2" evidence="9">
    <location>
        <begin position="565"/>
        <end position="675"/>
    </location>
</feature>
<dbReference type="PANTHER" id="PTHR31490">
    <property type="entry name" value="GLYCOSYL HYDROLASE"/>
    <property type="match status" value="1"/>
</dbReference>
<dbReference type="Gene3D" id="2.60.40.290">
    <property type="match status" value="1"/>
</dbReference>
<evidence type="ECO:0000256" key="4">
    <source>
        <dbReference type="ARBA" id="ARBA00023295"/>
    </source>
</evidence>
<feature type="signal peptide" evidence="8">
    <location>
        <begin position="1"/>
        <end position="29"/>
    </location>
</feature>
<keyword evidence="3 6" id="KW-0119">Carbohydrate metabolism</keyword>
<dbReference type="Pfam" id="PF00331">
    <property type="entry name" value="Glyco_hydro_10"/>
    <property type="match status" value="1"/>
</dbReference>
<dbReference type="SUPFAM" id="SSF51445">
    <property type="entry name" value="(Trans)glycosidases"/>
    <property type="match status" value="1"/>
</dbReference>
<dbReference type="InterPro" id="IPR008979">
    <property type="entry name" value="Galactose-bd-like_sf"/>
</dbReference>
<dbReference type="Gene3D" id="2.60.120.260">
    <property type="entry name" value="Galactose-binding domain-like"/>
    <property type="match status" value="1"/>
</dbReference>
<evidence type="ECO:0000256" key="7">
    <source>
        <dbReference type="SAM" id="MobiDB-lite"/>
    </source>
</evidence>
<dbReference type="InterPro" id="IPR001919">
    <property type="entry name" value="CBD2"/>
</dbReference>
<dbReference type="SMART" id="SM00633">
    <property type="entry name" value="Glyco_10"/>
    <property type="match status" value="1"/>
</dbReference>
<reference evidence="11 12" key="1">
    <citation type="submission" date="2021-01" db="EMBL/GenBank/DDBJ databases">
        <title>Whole genome shotgun sequence of Actinoplanes durhamensis NBRC 14914.</title>
        <authorList>
            <person name="Komaki H."/>
            <person name="Tamura T."/>
        </authorList>
    </citation>
    <scope>NUCLEOTIDE SEQUENCE [LARGE SCALE GENOMIC DNA]</scope>
    <source>
        <strain evidence="11 12">NBRC 14914</strain>
    </source>
</reference>
<comment type="catalytic activity">
    <reaction evidence="6">
        <text>Endohydrolysis of (1-&gt;4)-beta-D-xylosidic linkages in xylans.</text>
        <dbReference type="EC" id="3.2.1.8"/>
    </reaction>
</comment>
<dbReference type="InterPro" id="IPR012291">
    <property type="entry name" value="CBM2_carb-bd_dom_sf"/>
</dbReference>
<dbReference type="PROSITE" id="PS51173">
    <property type="entry name" value="CBM2"/>
    <property type="match status" value="1"/>
</dbReference>
<dbReference type="SUPFAM" id="SSF49785">
    <property type="entry name" value="Galactose-binding domain-like"/>
    <property type="match status" value="1"/>
</dbReference>
<feature type="region of interest" description="Disordered" evidence="7">
    <location>
        <begin position="523"/>
        <end position="568"/>
    </location>
</feature>
<dbReference type="PROSITE" id="PS51760">
    <property type="entry name" value="GH10_2"/>
    <property type="match status" value="1"/>
</dbReference>
<dbReference type="SMART" id="SM00637">
    <property type="entry name" value="CBD_II"/>
    <property type="match status" value="1"/>
</dbReference>
<organism evidence="11 12">
    <name type="scientific">Paractinoplanes durhamensis</name>
    <dbReference type="NCBI Taxonomy" id="113563"/>
    <lineage>
        <taxon>Bacteria</taxon>
        <taxon>Bacillati</taxon>
        <taxon>Actinomycetota</taxon>
        <taxon>Actinomycetes</taxon>
        <taxon>Micromonosporales</taxon>
        <taxon>Micromonosporaceae</taxon>
        <taxon>Paractinoplanes</taxon>
    </lineage>
</organism>
<feature type="chain" id="PRO_5046180838" description="Beta-xylanase" evidence="8">
    <location>
        <begin position="30"/>
        <end position="675"/>
    </location>
</feature>
<dbReference type="InterPro" id="IPR001000">
    <property type="entry name" value="GH10_dom"/>
</dbReference>
<proteinExistence type="inferred from homology"/>
<comment type="similarity">
    <text evidence="6">Belongs to the glycosyl hydrolase 10 (cellulase F) family.</text>
</comment>
<evidence type="ECO:0000313" key="12">
    <source>
        <dbReference type="Proteomes" id="UP000637628"/>
    </source>
</evidence>
<name>A0ABQ3YZY0_9ACTN</name>
<evidence type="ECO:0000256" key="3">
    <source>
        <dbReference type="ARBA" id="ARBA00023277"/>
    </source>
</evidence>
<evidence type="ECO:0000259" key="9">
    <source>
        <dbReference type="PROSITE" id="PS51173"/>
    </source>
</evidence>
<dbReference type="InterPro" id="IPR044846">
    <property type="entry name" value="GH10"/>
</dbReference>
<dbReference type="Gene3D" id="3.20.20.80">
    <property type="entry name" value="Glycosidases"/>
    <property type="match status" value="1"/>
</dbReference>
<evidence type="ECO:0000256" key="6">
    <source>
        <dbReference type="RuleBase" id="RU361174"/>
    </source>
</evidence>
<comment type="caution">
    <text evidence="11">The sequence shown here is derived from an EMBL/GenBank/DDBJ whole genome shotgun (WGS) entry which is preliminary data.</text>
</comment>
<feature type="domain" description="GH10" evidence="10">
    <location>
        <begin position="187"/>
        <end position="518"/>
    </location>
</feature>
<dbReference type="EC" id="3.2.1.8" evidence="6"/>
<dbReference type="Proteomes" id="UP000637628">
    <property type="component" value="Unassembled WGS sequence"/>
</dbReference>